<comment type="caution">
    <text evidence="7">The sequence shown here is derived from an EMBL/GenBank/DDBJ whole genome shotgun (WGS) entry which is preliminary data.</text>
</comment>
<dbReference type="PROSITE" id="PS50097">
    <property type="entry name" value="BTB"/>
    <property type="match status" value="1"/>
</dbReference>
<dbReference type="SUPFAM" id="SSF53474">
    <property type="entry name" value="alpha/beta-Hydrolases"/>
    <property type="match status" value="1"/>
</dbReference>
<keyword evidence="5" id="KW-0378">Hydrolase</keyword>
<comment type="similarity">
    <text evidence="2">Belongs to the dienelactone hydrolase family.</text>
</comment>
<dbReference type="Gene3D" id="3.40.50.1820">
    <property type="entry name" value="alpha/beta hydrolase"/>
    <property type="match status" value="1"/>
</dbReference>
<dbReference type="CDD" id="cd18244">
    <property type="entry name" value="BTB_POZ_KLHL15"/>
    <property type="match status" value="1"/>
</dbReference>
<organism evidence="7 8">
    <name type="scientific">Hemibagrus wyckioides</name>
    <dbReference type="NCBI Taxonomy" id="337641"/>
    <lineage>
        <taxon>Eukaryota</taxon>
        <taxon>Metazoa</taxon>
        <taxon>Chordata</taxon>
        <taxon>Craniata</taxon>
        <taxon>Vertebrata</taxon>
        <taxon>Euteleostomi</taxon>
        <taxon>Actinopterygii</taxon>
        <taxon>Neopterygii</taxon>
        <taxon>Teleostei</taxon>
        <taxon>Ostariophysi</taxon>
        <taxon>Siluriformes</taxon>
        <taxon>Bagridae</taxon>
        <taxon>Hemibagrus</taxon>
    </lineage>
</organism>
<dbReference type="InterPro" id="IPR030597">
    <property type="entry name" value="BTB_POZ_KLHL15"/>
</dbReference>
<dbReference type="SMART" id="SM00875">
    <property type="entry name" value="BACK"/>
    <property type="match status" value="1"/>
</dbReference>
<dbReference type="Proteomes" id="UP000824219">
    <property type="component" value="Linkage Group LG23"/>
</dbReference>
<dbReference type="Pfam" id="PF01738">
    <property type="entry name" value="DLH"/>
    <property type="match status" value="1"/>
</dbReference>
<sequence length="547" mass="63074">MPVANQRCLMAGDVEVYLSQVHDGSVSSGFRALYEERLLLDVTLLIEEHHFQAHKALLATQSDYFRVMFTADMRERDQDKIHMKGLTAAGFGHVLRFMYYGSLELSMPTVQEILQAAMYVQLTEAVEFCCSFLLAKICLENCAEVMRLLDDFSVAVEGVQERLDAFLLENFVPLMARPDFLSYLSLEKLVVCLSSERLCRFPEIELYEAVQAWLRHDRRRWRHTDAVVQNLRFGLMTPTQVFEKVKTSEFYRYSRQLRQEVDQALNYFHSVNEQPLAETKSNRIRSVRPQTAVFRGMIGHSMMANEARPCPCDIGDRMEYGSLGEDVQIEHVKAYVVKPKAPTDKAVIVIQDIYGWQLPNTRYMADMLASNGYIAVCPDFFLGKEPWSPSSDWSTFQEWLEDKKPTDINKEVDVVLKYLKDQSGAKRIGVVGFCWGGVATHYIALQYPEVKAGVSVYGIVKEREDRYELKSPTLFIFGEKDPVIPLDQVTTLEAKLKDKCTVDFKVKVFPDQTHGFVHRKREDINPTDRPHIQEAREDMVNWLNKYM</sequence>
<dbReference type="OrthoDB" id="17560at2759"/>
<dbReference type="InterPro" id="IPR011333">
    <property type="entry name" value="SKP1/BTB/POZ_sf"/>
</dbReference>
<dbReference type="Gene3D" id="3.30.710.10">
    <property type="entry name" value="Potassium Channel Kv1.1, Chain A"/>
    <property type="match status" value="1"/>
</dbReference>
<evidence type="ECO:0000313" key="8">
    <source>
        <dbReference type="Proteomes" id="UP000824219"/>
    </source>
</evidence>
<dbReference type="InterPro" id="IPR042946">
    <property type="entry name" value="CMBL"/>
</dbReference>
<dbReference type="Pfam" id="PF00651">
    <property type="entry name" value="BTB"/>
    <property type="match status" value="1"/>
</dbReference>
<dbReference type="FunFam" id="3.40.50.1820:FF:000178">
    <property type="entry name" value="Carboxymethylenebutenolidase homolog"/>
    <property type="match status" value="1"/>
</dbReference>
<dbReference type="Gene3D" id="1.25.40.420">
    <property type="match status" value="1"/>
</dbReference>
<evidence type="ECO:0000259" key="6">
    <source>
        <dbReference type="PROSITE" id="PS50097"/>
    </source>
</evidence>
<keyword evidence="4" id="KW-0963">Cytoplasm</keyword>
<name>A0A9D3N7Q2_9TELE</name>
<dbReference type="GO" id="GO:0016787">
    <property type="term" value="F:hydrolase activity"/>
    <property type="evidence" value="ECO:0007669"/>
    <property type="project" value="UniProtKB-KW"/>
</dbReference>
<dbReference type="AlphaFoldDB" id="A0A9D3N7Q2"/>
<dbReference type="EMBL" id="JAHKSW010000023">
    <property type="protein sequence ID" value="KAG7317716.1"/>
    <property type="molecule type" value="Genomic_DNA"/>
</dbReference>
<evidence type="ECO:0000256" key="4">
    <source>
        <dbReference type="ARBA" id="ARBA00022490"/>
    </source>
</evidence>
<evidence type="ECO:0000313" key="7">
    <source>
        <dbReference type="EMBL" id="KAG7317716.1"/>
    </source>
</evidence>
<proteinExistence type="inferred from homology"/>
<feature type="domain" description="BTB" evidence="6">
    <location>
        <begin position="40"/>
        <end position="107"/>
    </location>
</feature>
<dbReference type="Pfam" id="PF07707">
    <property type="entry name" value="BACK"/>
    <property type="match status" value="1"/>
</dbReference>
<dbReference type="InterPro" id="IPR002925">
    <property type="entry name" value="Dienelactn_hydro"/>
</dbReference>
<dbReference type="InterPro" id="IPR000210">
    <property type="entry name" value="BTB/POZ_dom"/>
</dbReference>
<evidence type="ECO:0000256" key="3">
    <source>
        <dbReference type="ARBA" id="ARBA00014180"/>
    </source>
</evidence>
<evidence type="ECO:0000256" key="2">
    <source>
        <dbReference type="ARBA" id="ARBA00008456"/>
    </source>
</evidence>
<protein>
    <recommendedName>
        <fullName evidence="3">Carboxymethylenebutenolidase homolog</fullName>
    </recommendedName>
</protein>
<dbReference type="InterPro" id="IPR029058">
    <property type="entry name" value="AB_hydrolase_fold"/>
</dbReference>
<gene>
    <name evidence="7" type="ORF">KOW79_018751</name>
</gene>
<comment type="subcellular location">
    <subcellularLocation>
        <location evidence="1">Cytoplasm</location>
        <location evidence="1">Cytosol</location>
    </subcellularLocation>
</comment>
<dbReference type="PANTHER" id="PTHR46812">
    <property type="entry name" value="CARBOXYMETHYLENEBUTENOLIDASE HOMOLOG"/>
    <property type="match status" value="1"/>
</dbReference>
<dbReference type="PANTHER" id="PTHR46812:SF1">
    <property type="entry name" value="CARBOXYMETHYLENEBUTENOLIDASE HOMOLOG"/>
    <property type="match status" value="1"/>
</dbReference>
<dbReference type="SMART" id="SM00225">
    <property type="entry name" value="BTB"/>
    <property type="match status" value="1"/>
</dbReference>
<dbReference type="InterPro" id="IPR011705">
    <property type="entry name" value="BACK"/>
</dbReference>
<keyword evidence="8" id="KW-1185">Reference proteome</keyword>
<dbReference type="SUPFAM" id="SSF54695">
    <property type="entry name" value="POZ domain"/>
    <property type="match status" value="1"/>
</dbReference>
<dbReference type="GO" id="GO:0031463">
    <property type="term" value="C:Cul3-RING ubiquitin ligase complex"/>
    <property type="evidence" value="ECO:0007669"/>
    <property type="project" value="InterPro"/>
</dbReference>
<dbReference type="GO" id="GO:0005829">
    <property type="term" value="C:cytosol"/>
    <property type="evidence" value="ECO:0007669"/>
    <property type="project" value="UniProtKB-SubCell"/>
</dbReference>
<evidence type="ECO:0000256" key="1">
    <source>
        <dbReference type="ARBA" id="ARBA00004514"/>
    </source>
</evidence>
<dbReference type="GO" id="GO:0016567">
    <property type="term" value="P:protein ubiquitination"/>
    <property type="evidence" value="ECO:0007669"/>
    <property type="project" value="InterPro"/>
</dbReference>
<accession>A0A9D3N7Q2</accession>
<reference evidence="7 8" key="1">
    <citation type="submission" date="2021-06" db="EMBL/GenBank/DDBJ databases">
        <title>Chromosome-level genome assembly of the red-tail catfish (Hemibagrus wyckioides).</title>
        <authorList>
            <person name="Shao F."/>
        </authorList>
    </citation>
    <scope>NUCLEOTIDE SEQUENCE [LARGE SCALE GENOMIC DNA]</scope>
    <source>
        <strain evidence="7">EC202008001</strain>
        <tissue evidence="7">Blood</tissue>
    </source>
</reference>
<evidence type="ECO:0000256" key="5">
    <source>
        <dbReference type="ARBA" id="ARBA00022801"/>
    </source>
</evidence>